<evidence type="ECO:0000256" key="5">
    <source>
        <dbReference type="ARBA" id="ARBA00023288"/>
    </source>
</evidence>
<evidence type="ECO:0000256" key="1">
    <source>
        <dbReference type="ARBA" id="ARBA00004635"/>
    </source>
</evidence>
<gene>
    <name evidence="8" type="ORF">B4N89_28485</name>
</gene>
<dbReference type="PROSITE" id="PS51257">
    <property type="entry name" value="PROKAR_LIPOPROTEIN"/>
    <property type="match status" value="1"/>
</dbReference>
<dbReference type="PANTHER" id="PTHR30429:SF0">
    <property type="entry name" value="METHIONINE-BINDING LIPOPROTEIN METQ"/>
    <property type="match status" value="1"/>
</dbReference>
<evidence type="ECO:0000256" key="2">
    <source>
        <dbReference type="ARBA" id="ARBA00022729"/>
    </source>
</evidence>
<keyword evidence="2" id="KW-0732">Signal</keyword>
<evidence type="ECO:0000256" key="7">
    <source>
        <dbReference type="PIRSR" id="PIRSR002854-1"/>
    </source>
</evidence>
<evidence type="ECO:0000313" key="8">
    <source>
        <dbReference type="EMBL" id="OPC84345.1"/>
    </source>
</evidence>
<dbReference type="OrthoDB" id="9812878at2"/>
<keyword evidence="9" id="KW-1185">Reference proteome</keyword>
<dbReference type="AlphaFoldDB" id="A0A1T3P5Y3"/>
<dbReference type="STRING" id="159449.B4N89_28485"/>
<comment type="caution">
    <text evidence="8">The sequence shown here is derived from an EMBL/GenBank/DDBJ whole genome shotgun (WGS) entry which is preliminary data.</text>
</comment>
<organism evidence="8 9">
    <name type="scientific">Embleya scabrispora</name>
    <dbReference type="NCBI Taxonomy" id="159449"/>
    <lineage>
        <taxon>Bacteria</taxon>
        <taxon>Bacillati</taxon>
        <taxon>Actinomycetota</taxon>
        <taxon>Actinomycetes</taxon>
        <taxon>Kitasatosporales</taxon>
        <taxon>Streptomycetaceae</taxon>
        <taxon>Embleya</taxon>
    </lineage>
</organism>
<feature type="lipid moiety-binding region" description="S-diacylglycerol cysteine" evidence="7">
    <location>
        <position position="22"/>
    </location>
</feature>
<evidence type="ECO:0000256" key="4">
    <source>
        <dbReference type="ARBA" id="ARBA00023139"/>
    </source>
</evidence>
<protein>
    <recommendedName>
        <fullName evidence="6">Lipoprotein</fullName>
    </recommendedName>
</protein>
<reference evidence="8 9" key="1">
    <citation type="submission" date="2017-03" db="EMBL/GenBank/DDBJ databases">
        <title>Draft genome sequence of Streptomyces scabrisporus NF3, endophyte isolated from Amphipterygium adstringens.</title>
        <authorList>
            <person name="Vazquez M."/>
            <person name="Ceapa C.D."/>
            <person name="Rodriguez Luna D."/>
            <person name="Sanchez Esquivel S."/>
        </authorList>
    </citation>
    <scope>NUCLEOTIDE SEQUENCE [LARGE SCALE GENOMIC DNA]</scope>
    <source>
        <strain evidence="8 9">NF3</strain>
    </source>
</reference>
<comment type="similarity">
    <text evidence="6">Belongs to the nlpA lipoprotein family.</text>
</comment>
<dbReference type="RefSeq" id="WP_078978637.1">
    <property type="nucleotide sequence ID" value="NZ_MWQN01000001.1"/>
</dbReference>
<keyword evidence="3" id="KW-0472">Membrane</keyword>
<sequence>MRIDKFVAISAVAALGLGLAACGSDDKKGSSASDPLKVAASAVPHAQILKYIKDNLAAKEGLKLEIKEFSDYTQQNPALDEGAVDANFFQHKPYLAEYNKEKGKSLTPVVPVHLEPLALYSKNVKSLAELKDGATIAFPNDATNGGRALKLLADNGVIKLKDGATTTATEKDIADNPKKLKFKAIEAAQLPRALDDVDGAVINGNYALDAGLTPGKNGIAVEKADNNPYANVLVVKKGKDTDPRVQKLAKLLNSPEVKKYIADEYKGNVLAAF</sequence>
<dbReference type="CDD" id="cd13597">
    <property type="entry name" value="PBP2_lipoprotein_Tp32"/>
    <property type="match status" value="1"/>
</dbReference>
<proteinExistence type="inferred from homology"/>
<comment type="subcellular location">
    <subcellularLocation>
        <location evidence="1">Membrane</location>
        <topology evidence="1">Lipid-anchor</topology>
    </subcellularLocation>
</comment>
<dbReference type="SUPFAM" id="SSF53850">
    <property type="entry name" value="Periplasmic binding protein-like II"/>
    <property type="match status" value="1"/>
</dbReference>
<dbReference type="InterPro" id="IPR004872">
    <property type="entry name" value="Lipoprotein_NlpA"/>
</dbReference>
<dbReference type="GO" id="GO:0016020">
    <property type="term" value="C:membrane"/>
    <property type="evidence" value="ECO:0007669"/>
    <property type="project" value="UniProtKB-SubCell"/>
</dbReference>
<dbReference type="Gene3D" id="3.40.190.10">
    <property type="entry name" value="Periplasmic binding protein-like II"/>
    <property type="match status" value="2"/>
</dbReference>
<dbReference type="Proteomes" id="UP000190037">
    <property type="component" value="Unassembled WGS sequence"/>
</dbReference>
<dbReference type="Pfam" id="PF03180">
    <property type="entry name" value="Lipoprotein_9"/>
    <property type="match status" value="1"/>
</dbReference>
<keyword evidence="5 6" id="KW-0449">Lipoprotein</keyword>
<evidence type="ECO:0000256" key="6">
    <source>
        <dbReference type="PIRNR" id="PIRNR002854"/>
    </source>
</evidence>
<accession>A0A1T3P5Y3</accession>
<evidence type="ECO:0000256" key="3">
    <source>
        <dbReference type="ARBA" id="ARBA00023136"/>
    </source>
</evidence>
<evidence type="ECO:0000313" key="9">
    <source>
        <dbReference type="Proteomes" id="UP000190037"/>
    </source>
</evidence>
<dbReference type="PIRSF" id="PIRSF002854">
    <property type="entry name" value="MetQ"/>
    <property type="match status" value="1"/>
</dbReference>
<dbReference type="PANTHER" id="PTHR30429">
    <property type="entry name" value="D-METHIONINE-BINDING LIPOPROTEIN METQ"/>
    <property type="match status" value="1"/>
</dbReference>
<dbReference type="EMBL" id="MWQN01000001">
    <property type="protein sequence ID" value="OPC84345.1"/>
    <property type="molecule type" value="Genomic_DNA"/>
</dbReference>
<name>A0A1T3P5Y3_9ACTN</name>
<keyword evidence="4" id="KW-0564">Palmitate</keyword>